<comment type="caution">
    <text evidence="1">The sequence shown here is derived from an EMBL/GenBank/DDBJ whole genome shotgun (WGS) entry which is preliminary data.</text>
</comment>
<keyword evidence="2" id="KW-1185">Reference proteome</keyword>
<evidence type="ECO:0000313" key="2">
    <source>
        <dbReference type="Proteomes" id="UP000824120"/>
    </source>
</evidence>
<dbReference type="EMBL" id="JACXVP010000002">
    <property type="protein sequence ID" value="KAG5626540.1"/>
    <property type="molecule type" value="Genomic_DNA"/>
</dbReference>
<dbReference type="OrthoDB" id="1305421at2759"/>
<dbReference type="Proteomes" id="UP000824120">
    <property type="component" value="Chromosome 2"/>
</dbReference>
<accession>A0A9J6AQB4</accession>
<protein>
    <submittedName>
        <fullName evidence="1">Uncharacterized protein</fullName>
    </submittedName>
</protein>
<dbReference type="AlphaFoldDB" id="A0A9J6AQB4"/>
<organism evidence="1 2">
    <name type="scientific">Solanum commersonii</name>
    <name type="common">Commerson's wild potato</name>
    <name type="synonym">Commerson's nightshade</name>
    <dbReference type="NCBI Taxonomy" id="4109"/>
    <lineage>
        <taxon>Eukaryota</taxon>
        <taxon>Viridiplantae</taxon>
        <taxon>Streptophyta</taxon>
        <taxon>Embryophyta</taxon>
        <taxon>Tracheophyta</taxon>
        <taxon>Spermatophyta</taxon>
        <taxon>Magnoliopsida</taxon>
        <taxon>eudicotyledons</taxon>
        <taxon>Gunneridae</taxon>
        <taxon>Pentapetalae</taxon>
        <taxon>asterids</taxon>
        <taxon>lamiids</taxon>
        <taxon>Solanales</taxon>
        <taxon>Solanaceae</taxon>
        <taxon>Solanoideae</taxon>
        <taxon>Solaneae</taxon>
        <taxon>Solanum</taxon>
    </lineage>
</organism>
<name>A0A9J6AQB4_SOLCO</name>
<evidence type="ECO:0000313" key="1">
    <source>
        <dbReference type="EMBL" id="KAG5626540.1"/>
    </source>
</evidence>
<reference evidence="1 2" key="1">
    <citation type="submission" date="2020-09" db="EMBL/GenBank/DDBJ databases">
        <title>De no assembly of potato wild relative species, Solanum commersonii.</title>
        <authorList>
            <person name="Cho K."/>
        </authorList>
    </citation>
    <scope>NUCLEOTIDE SEQUENCE [LARGE SCALE GENOMIC DNA]</scope>
    <source>
        <strain evidence="1">LZ3.2</strain>
        <tissue evidence="1">Leaf</tissue>
    </source>
</reference>
<sequence length="51" mass="6142">MYMRMRGEFPKVDWRRLTCNYAALPSLRMDSSEHLFIVCGYSATLWRKILQ</sequence>
<proteinExistence type="predicted"/>
<gene>
    <name evidence="1" type="ORF">H5410_011758</name>
</gene>